<feature type="chain" id="PRO_5012007686" description="Secreted protein" evidence="2">
    <location>
        <begin position="45"/>
        <end position="145"/>
    </location>
</feature>
<evidence type="ECO:0008006" key="5">
    <source>
        <dbReference type="Google" id="ProtNLM"/>
    </source>
</evidence>
<feature type="signal peptide" evidence="2">
    <location>
        <begin position="1"/>
        <end position="44"/>
    </location>
</feature>
<protein>
    <recommendedName>
        <fullName evidence="5">Secreted protein</fullName>
    </recommendedName>
</protein>
<dbReference type="Proteomes" id="UP000192726">
    <property type="component" value="Chromosome"/>
</dbReference>
<evidence type="ECO:0000256" key="1">
    <source>
        <dbReference type="SAM" id="MobiDB-lite"/>
    </source>
</evidence>
<gene>
    <name evidence="3" type="ORF">B1H19_07220</name>
</gene>
<evidence type="ECO:0000256" key="2">
    <source>
        <dbReference type="SAM" id="SignalP"/>
    </source>
</evidence>
<accession>A0A1V0TM35</accession>
<keyword evidence="4" id="KW-1185">Reference proteome</keyword>
<reference evidence="3 4" key="1">
    <citation type="submission" date="2017-04" db="EMBL/GenBank/DDBJ databases">
        <title>Complete Genome Sequence of Streptomyces gilvosporeus F607, a Capable Producer of Natamycin.</title>
        <authorList>
            <person name="Zong G."/>
            <person name="Zhong C."/>
            <person name="Fu J."/>
            <person name="Qin R."/>
            <person name="Cao G."/>
        </authorList>
    </citation>
    <scope>NUCLEOTIDE SEQUENCE [LARGE SCALE GENOMIC DNA]</scope>
    <source>
        <strain evidence="3 4">F607</strain>
    </source>
</reference>
<dbReference type="AlphaFoldDB" id="A0A1V0TM35"/>
<evidence type="ECO:0000313" key="3">
    <source>
        <dbReference type="EMBL" id="ARF54005.1"/>
    </source>
</evidence>
<feature type="region of interest" description="Disordered" evidence="1">
    <location>
        <begin position="61"/>
        <end position="111"/>
    </location>
</feature>
<feature type="compositionally biased region" description="Acidic residues" evidence="1">
    <location>
        <begin position="64"/>
        <end position="77"/>
    </location>
</feature>
<sequence>MLALVLRRLRRLRHLWRMSRVPLAAFVAALAFVLAGTATAPAMAVPAPPAAVGAESAKAAAVADSDEDTGGDCDGIEDEHGGPWRAARTAVGVPQHSGRPLPPCRTDPTSAPTVVTGPAPDGGTARAAASSGPLELPVLHCVFRC</sequence>
<evidence type="ECO:0000313" key="4">
    <source>
        <dbReference type="Proteomes" id="UP000192726"/>
    </source>
</evidence>
<dbReference type="EMBL" id="CP020569">
    <property type="protein sequence ID" value="ARF54005.1"/>
    <property type="molecule type" value="Genomic_DNA"/>
</dbReference>
<dbReference type="KEGG" id="sgv:B1H19_07220"/>
<name>A0A1V0TM35_9ACTN</name>
<proteinExistence type="predicted"/>
<organism evidence="3 4">
    <name type="scientific">Streptomyces gilvosporeus</name>
    <dbReference type="NCBI Taxonomy" id="553510"/>
    <lineage>
        <taxon>Bacteria</taxon>
        <taxon>Bacillati</taxon>
        <taxon>Actinomycetota</taxon>
        <taxon>Actinomycetes</taxon>
        <taxon>Kitasatosporales</taxon>
        <taxon>Streptomycetaceae</taxon>
        <taxon>Streptomyces</taxon>
    </lineage>
</organism>
<dbReference type="STRING" id="553510.B1H19_07220"/>
<keyword evidence="2" id="KW-0732">Signal</keyword>